<dbReference type="Proteomes" id="UP001642260">
    <property type="component" value="Unassembled WGS sequence"/>
</dbReference>
<accession>A0ABC8JFF2</accession>
<comment type="caution">
    <text evidence="1">The sequence shown here is derived from an EMBL/GenBank/DDBJ whole genome shotgun (WGS) entry which is preliminary data.</text>
</comment>
<dbReference type="AlphaFoldDB" id="A0ABC8JFF2"/>
<proteinExistence type="predicted"/>
<evidence type="ECO:0000313" key="1">
    <source>
        <dbReference type="EMBL" id="CAH8315913.1"/>
    </source>
</evidence>
<sequence length="70" mass="7865">MYVGTVLIQSSLISPSAKDPCPCRIFFEEEEPHLMALPKKENRKDESNVKQLVLFGVETDGLIGMVWSVI</sequence>
<name>A0ABC8JFF2_ERUVS</name>
<evidence type="ECO:0000313" key="2">
    <source>
        <dbReference type="Proteomes" id="UP001642260"/>
    </source>
</evidence>
<gene>
    <name evidence="1" type="ORF">ERUC_LOCUS7548</name>
</gene>
<dbReference type="EMBL" id="CAKOAT010083488">
    <property type="protein sequence ID" value="CAH8315913.1"/>
    <property type="molecule type" value="Genomic_DNA"/>
</dbReference>
<reference evidence="1 2" key="1">
    <citation type="submission" date="2022-03" db="EMBL/GenBank/DDBJ databases">
        <authorList>
            <person name="Macdonald S."/>
            <person name="Ahmed S."/>
            <person name="Newling K."/>
        </authorList>
    </citation>
    <scope>NUCLEOTIDE SEQUENCE [LARGE SCALE GENOMIC DNA]</scope>
</reference>
<keyword evidence="2" id="KW-1185">Reference proteome</keyword>
<organism evidence="1 2">
    <name type="scientific">Eruca vesicaria subsp. sativa</name>
    <name type="common">Garden rocket</name>
    <name type="synonym">Eruca sativa</name>
    <dbReference type="NCBI Taxonomy" id="29727"/>
    <lineage>
        <taxon>Eukaryota</taxon>
        <taxon>Viridiplantae</taxon>
        <taxon>Streptophyta</taxon>
        <taxon>Embryophyta</taxon>
        <taxon>Tracheophyta</taxon>
        <taxon>Spermatophyta</taxon>
        <taxon>Magnoliopsida</taxon>
        <taxon>eudicotyledons</taxon>
        <taxon>Gunneridae</taxon>
        <taxon>Pentapetalae</taxon>
        <taxon>rosids</taxon>
        <taxon>malvids</taxon>
        <taxon>Brassicales</taxon>
        <taxon>Brassicaceae</taxon>
        <taxon>Brassiceae</taxon>
        <taxon>Eruca</taxon>
    </lineage>
</organism>
<protein>
    <submittedName>
        <fullName evidence="1">Uncharacterized protein</fullName>
    </submittedName>
</protein>